<evidence type="ECO:0000313" key="2">
    <source>
        <dbReference type="EMBL" id="KAG8392002.1"/>
    </source>
</evidence>
<name>A0AAV6YHI3_9LAMI</name>
<feature type="compositionally biased region" description="Polar residues" evidence="1">
    <location>
        <begin position="505"/>
        <end position="517"/>
    </location>
</feature>
<protein>
    <recommendedName>
        <fullName evidence="4">Protein LHY</fullName>
    </recommendedName>
</protein>
<feature type="region of interest" description="Disordered" evidence="1">
    <location>
        <begin position="674"/>
        <end position="703"/>
    </location>
</feature>
<evidence type="ECO:0000256" key="1">
    <source>
        <dbReference type="SAM" id="MobiDB-lite"/>
    </source>
</evidence>
<gene>
    <name evidence="2" type="ORF">BUALT_Bualt01G0246300</name>
</gene>
<feature type="compositionally biased region" description="Basic and acidic residues" evidence="1">
    <location>
        <begin position="687"/>
        <end position="703"/>
    </location>
</feature>
<feature type="region of interest" description="Disordered" evidence="1">
    <location>
        <begin position="1"/>
        <end position="46"/>
    </location>
</feature>
<organism evidence="2 3">
    <name type="scientific">Buddleja alternifolia</name>
    <dbReference type="NCBI Taxonomy" id="168488"/>
    <lineage>
        <taxon>Eukaryota</taxon>
        <taxon>Viridiplantae</taxon>
        <taxon>Streptophyta</taxon>
        <taxon>Embryophyta</taxon>
        <taxon>Tracheophyta</taxon>
        <taxon>Spermatophyta</taxon>
        <taxon>Magnoliopsida</taxon>
        <taxon>eudicotyledons</taxon>
        <taxon>Gunneridae</taxon>
        <taxon>Pentapetalae</taxon>
        <taxon>asterids</taxon>
        <taxon>lamiids</taxon>
        <taxon>Lamiales</taxon>
        <taxon>Scrophulariaceae</taxon>
        <taxon>Buddlejeae</taxon>
        <taxon>Buddleja</taxon>
    </lineage>
</organism>
<sequence>MLEKEAIAKGVPIGQDYDIEIPPPRPKRKPSNPYPRKTSVGDPTLQVGVKDGKISNLVSSACWDIASLDLEKEPEKSCNDGKLGNALYHEKDNCSEVFTLLETAPCASPSSVDKNALPVSVAPGNSCTYRECIPHSKEAINQDEITESHVTIIAKGFQTSKYDNKQLFEDNGSFNTSHVVNSNLLDEKSLHGERIDMRKQSTSVDTFVTSDVQSSQNYPRHVPVHVLDGNLGMSAQSISPDMLNAEFMFDQMCGVHGHQQLFMNPAASATSQHHCNESRSSIHQSVSSYHPTFTPLQNQDDFHYFLHISSMLSSLIVSALLQNPAAHAAASFTASLWPSVNMETQEQTPTGIAGAFQSRQINAAPSVAAIAAATVAAATAWWSAHGLLPVSAPFFPGFTCSPASVSANPTPSSQGRAAVNLERRENSPDPDPALGGQQLEPECSEALLEPNSDSTPPTLLSSDSEASEVATLKSGLTTAAETAQVADAAEQHDANKSKNRKQLDRSSCGSNTPSSSEVEAYALEKHMKGKEEKHIKDKDESKELDVIHPLGDPFNRRFRSTTNIDDSWKEVSEEGRLAFQALFSREVLPQSFSPPHDLKNKGQKNTDKATDSEKDDGLKLNLNGTALDRYSQRQGVQDNAPSVGENERLLNMGFGHAKIKTYRTGFKPYKRCSMEAKESRVSVNGQEEEKGPKRLRREEEAST</sequence>
<feature type="compositionally biased region" description="Basic and acidic residues" evidence="1">
    <location>
        <begin position="596"/>
        <end position="618"/>
    </location>
</feature>
<proteinExistence type="predicted"/>
<comment type="caution">
    <text evidence="2">The sequence shown here is derived from an EMBL/GenBank/DDBJ whole genome shotgun (WGS) entry which is preliminary data.</text>
</comment>
<feature type="compositionally biased region" description="Basic and acidic residues" evidence="1">
    <location>
        <begin position="489"/>
        <end position="504"/>
    </location>
</feature>
<accession>A0AAV6YHI3</accession>
<reference evidence="2" key="1">
    <citation type="submission" date="2019-10" db="EMBL/GenBank/DDBJ databases">
        <authorList>
            <person name="Zhang R."/>
            <person name="Pan Y."/>
            <person name="Wang J."/>
            <person name="Ma R."/>
            <person name="Yu S."/>
        </authorList>
    </citation>
    <scope>NUCLEOTIDE SEQUENCE</scope>
    <source>
        <strain evidence="2">LA-IB0</strain>
        <tissue evidence="2">Leaf</tissue>
    </source>
</reference>
<evidence type="ECO:0000313" key="3">
    <source>
        <dbReference type="Proteomes" id="UP000826271"/>
    </source>
</evidence>
<feature type="compositionally biased region" description="Polar residues" evidence="1">
    <location>
        <begin position="451"/>
        <end position="464"/>
    </location>
</feature>
<dbReference type="Proteomes" id="UP000826271">
    <property type="component" value="Unassembled WGS sequence"/>
</dbReference>
<feature type="region of interest" description="Disordered" evidence="1">
    <location>
        <begin position="483"/>
        <end position="517"/>
    </location>
</feature>
<evidence type="ECO:0008006" key="4">
    <source>
        <dbReference type="Google" id="ProtNLM"/>
    </source>
</evidence>
<feature type="region of interest" description="Disordered" evidence="1">
    <location>
        <begin position="590"/>
        <end position="620"/>
    </location>
</feature>
<dbReference type="AlphaFoldDB" id="A0AAV6YHI3"/>
<dbReference type="EMBL" id="WHWC01000001">
    <property type="protein sequence ID" value="KAG8392002.1"/>
    <property type="molecule type" value="Genomic_DNA"/>
</dbReference>
<feature type="region of interest" description="Disordered" evidence="1">
    <location>
        <begin position="447"/>
        <end position="471"/>
    </location>
</feature>
<keyword evidence="3" id="KW-1185">Reference proteome</keyword>